<dbReference type="SUPFAM" id="SSF55298">
    <property type="entry name" value="YjgF-like"/>
    <property type="match status" value="1"/>
</dbReference>
<dbReference type="PANTHER" id="PTHR43857:SF1">
    <property type="entry name" value="YJGH FAMILY PROTEIN"/>
    <property type="match status" value="1"/>
</dbReference>
<dbReference type="CDD" id="cd00448">
    <property type="entry name" value="YjgF_YER057c_UK114_family"/>
    <property type="match status" value="1"/>
</dbReference>
<dbReference type="Pfam" id="PF01042">
    <property type="entry name" value="Ribonuc_L-PSP"/>
    <property type="match status" value="1"/>
</dbReference>
<sequence>MPALDSPSSIHPPFGNYAHGFEIPAGSRLLTTSGQLGISKNGAIPKEAQAQAELCFDAIEAILAEGGMGLENIVHLRAFVTAREFFQPYMAVRERRLGGRTVASTLVIVGGFTRPEFLVEIEALAAAPVAG</sequence>
<dbReference type="RefSeq" id="WP_135441544.1">
    <property type="nucleotide sequence ID" value="NZ_SRLE01000005.1"/>
</dbReference>
<evidence type="ECO:0000313" key="2">
    <source>
        <dbReference type="Proteomes" id="UP000298050"/>
    </source>
</evidence>
<accession>A0A4Z0M568</accession>
<dbReference type="InterPro" id="IPR035959">
    <property type="entry name" value="RutC-like_sf"/>
</dbReference>
<dbReference type="OrthoDB" id="9803101at2"/>
<dbReference type="InterPro" id="IPR006175">
    <property type="entry name" value="YjgF/YER057c/UK114"/>
</dbReference>
<reference evidence="1 2" key="1">
    <citation type="submission" date="2019-04" db="EMBL/GenBank/DDBJ databases">
        <title>Taxonomy of novel Haliea sp. from mangrove soil of West Coast of India.</title>
        <authorList>
            <person name="Verma A."/>
            <person name="Kumar P."/>
            <person name="Krishnamurthi S."/>
        </authorList>
    </citation>
    <scope>NUCLEOTIDE SEQUENCE [LARGE SCALE GENOMIC DNA]</scope>
    <source>
        <strain evidence="1 2">SAOS-164</strain>
    </source>
</reference>
<gene>
    <name evidence="1" type="ORF">E4634_05095</name>
</gene>
<organism evidence="1 2">
    <name type="scientific">Mangrovimicrobium sediminis</name>
    <dbReference type="NCBI Taxonomy" id="2562682"/>
    <lineage>
        <taxon>Bacteria</taxon>
        <taxon>Pseudomonadati</taxon>
        <taxon>Pseudomonadota</taxon>
        <taxon>Gammaproteobacteria</taxon>
        <taxon>Cellvibrionales</taxon>
        <taxon>Halieaceae</taxon>
        <taxon>Mangrovimicrobium</taxon>
    </lineage>
</organism>
<dbReference type="Proteomes" id="UP000298050">
    <property type="component" value="Unassembled WGS sequence"/>
</dbReference>
<dbReference type="PANTHER" id="PTHR43857">
    <property type="entry name" value="BLR7761 PROTEIN"/>
    <property type="match status" value="1"/>
</dbReference>
<protein>
    <submittedName>
        <fullName evidence="1">RidA family protein</fullName>
    </submittedName>
</protein>
<dbReference type="EMBL" id="SRLE01000005">
    <property type="protein sequence ID" value="TGD74586.1"/>
    <property type="molecule type" value="Genomic_DNA"/>
</dbReference>
<keyword evidence="2" id="KW-1185">Reference proteome</keyword>
<evidence type="ECO:0000313" key="1">
    <source>
        <dbReference type="EMBL" id="TGD74586.1"/>
    </source>
</evidence>
<dbReference type="AlphaFoldDB" id="A0A4Z0M568"/>
<comment type="caution">
    <text evidence="1">The sequence shown here is derived from an EMBL/GenBank/DDBJ whole genome shotgun (WGS) entry which is preliminary data.</text>
</comment>
<name>A0A4Z0M568_9GAMM</name>
<dbReference type="Gene3D" id="3.30.1330.40">
    <property type="entry name" value="RutC-like"/>
    <property type="match status" value="1"/>
</dbReference>
<proteinExistence type="predicted"/>